<organism evidence="7 8">
    <name type="scientific">Caenispirillum bisanense</name>
    <dbReference type="NCBI Taxonomy" id="414052"/>
    <lineage>
        <taxon>Bacteria</taxon>
        <taxon>Pseudomonadati</taxon>
        <taxon>Pseudomonadota</taxon>
        <taxon>Alphaproteobacteria</taxon>
        <taxon>Rhodospirillales</taxon>
        <taxon>Novispirillaceae</taxon>
        <taxon>Caenispirillum</taxon>
    </lineage>
</organism>
<keyword evidence="3 5" id="KW-0732">Signal</keyword>
<dbReference type="SUPFAM" id="SSF52964">
    <property type="entry name" value="TolB, N-terminal domain"/>
    <property type="match status" value="1"/>
</dbReference>
<dbReference type="GO" id="GO:0042597">
    <property type="term" value="C:periplasmic space"/>
    <property type="evidence" value="ECO:0007669"/>
    <property type="project" value="UniProtKB-SubCell"/>
</dbReference>
<proteinExistence type="inferred from homology"/>
<evidence type="ECO:0000256" key="3">
    <source>
        <dbReference type="ARBA" id="ARBA00022729"/>
    </source>
</evidence>
<evidence type="ECO:0000259" key="6">
    <source>
        <dbReference type="Pfam" id="PF04052"/>
    </source>
</evidence>
<evidence type="ECO:0000256" key="5">
    <source>
        <dbReference type="HAMAP-Rule" id="MF_00671"/>
    </source>
</evidence>
<dbReference type="GO" id="GO:0051301">
    <property type="term" value="P:cell division"/>
    <property type="evidence" value="ECO:0007669"/>
    <property type="project" value="UniProtKB-UniRule"/>
</dbReference>
<evidence type="ECO:0000256" key="1">
    <source>
        <dbReference type="ARBA" id="ARBA00004418"/>
    </source>
</evidence>
<evidence type="ECO:0000256" key="4">
    <source>
        <dbReference type="ARBA" id="ARBA00022764"/>
    </source>
</evidence>
<dbReference type="EMBL" id="OCNJ01000007">
    <property type="protein sequence ID" value="SOD97611.1"/>
    <property type="molecule type" value="Genomic_DNA"/>
</dbReference>
<keyword evidence="8" id="KW-1185">Reference proteome</keyword>
<dbReference type="PANTHER" id="PTHR36842:SF1">
    <property type="entry name" value="PROTEIN TOLB"/>
    <property type="match status" value="1"/>
</dbReference>
<dbReference type="SUPFAM" id="SSF69304">
    <property type="entry name" value="Tricorn protease N-terminal domain"/>
    <property type="match status" value="1"/>
</dbReference>
<dbReference type="InterPro" id="IPR011659">
    <property type="entry name" value="WD40"/>
</dbReference>
<gene>
    <name evidence="5" type="primary">tolB</name>
    <name evidence="7" type="ORF">SAMN05421508_10723</name>
</gene>
<dbReference type="NCBIfam" id="TIGR02800">
    <property type="entry name" value="propeller_TolB"/>
    <property type="match status" value="1"/>
</dbReference>
<dbReference type="Gene3D" id="2.120.10.30">
    <property type="entry name" value="TolB, C-terminal domain"/>
    <property type="match status" value="1"/>
</dbReference>
<keyword evidence="5" id="KW-0132">Cell division</keyword>
<sequence>MRCKHMAPLRPPRREPAIHSLPSILEDDELMRMISPTKFFLRGMLAALAVVATAAVLAVAPARAEVRIDITRGNVEPMPIAVVPFGAADAQAAQLGRDVAQVVAADLERSGLFRPLDQAAFIQRDLQMNAPPRFMDWRSIAAQALVHGVVEPQPDGRVRISYRLWDVFAEAQMTGQAYTTQVDNWRRIAHIIADDIYERITGESGYFDSRVVYVAESGPATNRRKRLAIMDQDGANHRYLTDGSTLVLTPRFSPTSQEITFMSYSNGVPRVFLYNIDTRRQELLGEFPGMTFAPRFSPDGNKVILSMAKDGNTDIFEMDLRTRRITRLTNHPAIDTSPSYSPDGKQITFNSDRGGAQQIYVMDADGGNVRRISFGDGRYATPVWSPRGDLIAFTKMKGGRFYIGVMRPDGQGERQLATDYLVEGPTWAPNGRVLQFFRQSHGGGNAAPKLYSIDLTGNNERLVVTPGDGSDPAWSPLLQ</sequence>
<evidence type="ECO:0000313" key="7">
    <source>
        <dbReference type="EMBL" id="SOD97611.1"/>
    </source>
</evidence>
<dbReference type="Proteomes" id="UP000219621">
    <property type="component" value="Unassembled WGS sequence"/>
</dbReference>
<reference evidence="7 8" key="1">
    <citation type="submission" date="2017-09" db="EMBL/GenBank/DDBJ databases">
        <authorList>
            <person name="Ehlers B."/>
            <person name="Leendertz F.H."/>
        </authorList>
    </citation>
    <scope>NUCLEOTIDE SEQUENCE [LARGE SCALE GENOMIC DNA]</scope>
    <source>
        <strain evidence="7 8">USBA 140</strain>
    </source>
</reference>
<dbReference type="PANTHER" id="PTHR36842">
    <property type="entry name" value="PROTEIN TOLB HOMOLOG"/>
    <property type="match status" value="1"/>
</dbReference>
<comment type="function">
    <text evidence="5">Part of the Tol-Pal system, which plays a role in outer membrane invagination during cell division and is important for maintaining outer membrane integrity.</text>
</comment>
<name>A0A286GPY1_9PROT</name>
<dbReference type="InterPro" id="IPR014167">
    <property type="entry name" value="Tol-Pal_TolB"/>
</dbReference>
<comment type="subcellular location">
    <subcellularLocation>
        <location evidence="1 5">Periplasm</location>
    </subcellularLocation>
</comment>
<feature type="domain" description="TolB N-terminal" evidence="6">
    <location>
        <begin position="66"/>
        <end position="173"/>
    </location>
</feature>
<comment type="subunit">
    <text evidence="5">The Tol-Pal system is composed of five core proteins: the inner membrane proteins TolA, TolQ and TolR, the periplasmic protein TolB and the outer membrane protein Pal. They form a network linking the inner and outer membranes and the peptidoglycan layer.</text>
</comment>
<comment type="similarity">
    <text evidence="2 5">Belongs to the TolB family.</text>
</comment>
<dbReference type="InterPro" id="IPR007195">
    <property type="entry name" value="TolB_N"/>
</dbReference>
<keyword evidence="4 5" id="KW-0574">Periplasm</keyword>
<accession>A0A286GPY1</accession>
<evidence type="ECO:0000256" key="2">
    <source>
        <dbReference type="ARBA" id="ARBA00009820"/>
    </source>
</evidence>
<dbReference type="GO" id="GO:0017038">
    <property type="term" value="P:protein import"/>
    <property type="evidence" value="ECO:0007669"/>
    <property type="project" value="InterPro"/>
</dbReference>
<evidence type="ECO:0000313" key="8">
    <source>
        <dbReference type="Proteomes" id="UP000219621"/>
    </source>
</evidence>
<dbReference type="InterPro" id="IPR011042">
    <property type="entry name" value="6-blade_b-propeller_TolB-like"/>
</dbReference>
<dbReference type="Pfam" id="PF07676">
    <property type="entry name" value="PD40"/>
    <property type="match status" value="2"/>
</dbReference>
<protein>
    <recommendedName>
        <fullName evidence="5">Tol-Pal system protein TolB</fullName>
    </recommendedName>
</protein>
<keyword evidence="5" id="KW-0131">Cell cycle</keyword>
<dbReference type="HAMAP" id="MF_00671">
    <property type="entry name" value="TolB"/>
    <property type="match status" value="1"/>
</dbReference>
<dbReference type="Gene3D" id="3.40.50.10070">
    <property type="entry name" value="TolB, N-terminal domain"/>
    <property type="match status" value="1"/>
</dbReference>
<dbReference type="Pfam" id="PF04052">
    <property type="entry name" value="TolB_N"/>
    <property type="match status" value="1"/>
</dbReference>
<dbReference type="AlphaFoldDB" id="A0A286GPY1"/>